<evidence type="ECO:0000256" key="4">
    <source>
        <dbReference type="SAM" id="MobiDB-lite"/>
    </source>
</evidence>
<dbReference type="RefSeq" id="WP_104376503.1">
    <property type="nucleotide sequence ID" value="NZ_PSZC01000010.1"/>
</dbReference>
<keyword evidence="1" id="KW-0805">Transcription regulation</keyword>
<reference evidence="6 7" key="1">
    <citation type="submission" date="2018-02" db="EMBL/GenBank/DDBJ databases">
        <title>8 Nocardia nova and 1 Nocardia cyriacigeorgica strain used for evolution to TMP-SMX.</title>
        <authorList>
            <person name="Mehta H."/>
            <person name="Weng J."/>
            <person name="Shamoo Y."/>
        </authorList>
    </citation>
    <scope>NUCLEOTIDE SEQUENCE [LARGE SCALE GENOMIC DNA]</scope>
    <source>
        <strain evidence="6 7">MDA3139</strain>
    </source>
</reference>
<keyword evidence="3" id="KW-0804">Transcription</keyword>
<dbReference type="InterPro" id="IPR018060">
    <property type="entry name" value="HTH_AraC"/>
</dbReference>
<evidence type="ECO:0000256" key="1">
    <source>
        <dbReference type="ARBA" id="ARBA00023015"/>
    </source>
</evidence>
<evidence type="ECO:0000313" key="7">
    <source>
        <dbReference type="Proteomes" id="UP000239874"/>
    </source>
</evidence>
<dbReference type="PANTHER" id="PTHR46796:SF15">
    <property type="entry name" value="BLL1074 PROTEIN"/>
    <property type="match status" value="1"/>
</dbReference>
<gene>
    <name evidence="6" type="ORF">C5E45_15640</name>
</gene>
<dbReference type="PANTHER" id="PTHR46796">
    <property type="entry name" value="HTH-TYPE TRANSCRIPTIONAL ACTIVATOR RHAS-RELATED"/>
    <property type="match status" value="1"/>
</dbReference>
<dbReference type="Pfam" id="PF12833">
    <property type="entry name" value="HTH_18"/>
    <property type="match status" value="1"/>
</dbReference>
<feature type="domain" description="HTH araC/xylS-type" evidence="5">
    <location>
        <begin position="185"/>
        <end position="267"/>
    </location>
</feature>
<dbReference type="GO" id="GO:0003700">
    <property type="term" value="F:DNA-binding transcription factor activity"/>
    <property type="evidence" value="ECO:0007669"/>
    <property type="project" value="InterPro"/>
</dbReference>
<dbReference type="SUPFAM" id="SSF46689">
    <property type="entry name" value="Homeodomain-like"/>
    <property type="match status" value="1"/>
</dbReference>
<dbReference type="Proteomes" id="UP000239874">
    <property type="component" value="Unassembled WGS sequence"/>
</dbReference>
<name>A0A2S6AQ13_9NOCA</name>
<evidence type="ECO:0000256" key="2">
    <source>
        <dbReference type="ARBA" id="ARBA00023125"/>
    </source>
</evidence>
<feature type="region of interest" description="Disordered" evidence="4">
    <location>
        <begin position="295"/>
        <end position="316"/>
    </location>
</feature>
<dbReference type="InterPro" id="IPR050204">
    <property type="entry name" value="AraC_XylS_family_regulators"/>
</dbReference>
<evidence type="ECO:0000259" key="5">
    <source>
        <dbReference type="PROSITE" id="PS01124"/>
    </source>
</evidence>
<dbReference type="AlphaFoldDB" id="A0A2S6AQ13"/>
<dbReference type="InterPro" id="IPR009057">
    <property type="entry name" value="Homeodomain-like_sf"/>
</dbReference>
<dbReference type="EMBL" id="PSZC01000010">
    <property type="protein sequence ID" value="PPJ37289.1"/>
    <property type="molecule type" value="Genomic_DNA"/>
</dbReference>
<dbReference type="SMART" id="SM00342">
    <property type="entry name" value="HTH_ARAC"/>
    <property type="match status" value="1"/>
</dbReference>
<organism evidence="6 7">
    <name type="scientific">Nocardia nova</name>
    <dbReference type="NCBI Taxonomy" id="37330"/>
    <lineage>
        <taxon>Bacteria</taxon>
        <taxon>Bacillati</taxon>
        <taxon>Actinomycetota</taxon>
        <taxon>Actinomycetes</taxon>
        <taxon>Mycobacteriales</taxon>
        <taxon>Nocardiaceae</taxon>
        <taxon>Nocardia</taxon>
    </lineage>
</organism>
<proteinExistence type="predicted"/>
<accession>A0A2S6AQ13</accession>
<comment type="caution">
    <text evidence="6">The sequence shown here is derived from an EMBL/GenBank/DDBJ whole genome shotgun (WGS) entry which is preliminary data.</text>
</comment>
<dbReference type="Gene3D" id="1.10.10.60">
    <property type="entry name" value="Homeodomain-like"/>
    <property type="match status" value="1"/>
</dbReference>
<evidence type="ECO:0000256" key="3">
    <source>
        <dbReference type="ARBA" id="ARBA00023163"/>
    </source>
</evidence>
<sequence length="316" mass="35047">MSGVSAGARRLPAPSLRPYLGRYDGYLLRGFDPGVDVGMPSTAITVILTIDEPIDVPVSSHPDQAGGRWDALAGGLTLRPTLIAHNGYQQGIQLAVTPLGARALFGIPAGELGEWIVDLSDLLGPEAERVRERIAATSDWRARFAVLDEIFCARVGAIDARRLEMDANLRRAWRLLTDPAGAPAVDRVAHEIGWSRRHLAARFAGEFGITPKEAARLTRFEVSHRMLRRPEVSIAEVAAATGYYDQAHMAREWRELAGCPPSAWRAREVFPFVQDDGVPGAKGWVHDRNDRYRNNRYRNNRYRNDDRPAVADVQLP</sequence>
<dbReference type="OrthoDB" id="2559672at2"/>
<dbReference type="GO" id="GO:0043565">
    <property type="term" value="F:sequence-specific DNA binding"/>
    <property type="evidence" value="ECO:0007669"/>
    <property type="project" value="InterPro"/>
</dbReference>
<dbReference type="PROSITE" id="PS01124">
    <property type="entry name" value="HTH_ARAC_FAMILY_2"/>
    <property type="match status" value="1"/>
</dbReference>
<protein>
    <submittedName>
        <fullName evidence="6">AraC family transcriptional regulator</fullName>
    </submittedName>
</protein>
<keyword evidence="2" id="KW-0238">DNA-binding</keyword>
<evidence type="ECO:0000313" key="6">
    <source>
        <dbReference type="EMBL" id="PPJ37289.1"/>
    </source>
</evidence>